<evidence type="ECO:0000313" key="3">
    <source>
        <dbReference type="EMBL" id="HJB57486.1"/>
    </source>
</evidence>
<dbReference type="PANTHER" id="PTHR36834:SF2">
    <property type="entry name" value="MEMBRANE PROTEIN"/>
    <property type="match status" value="1"/>
</dbReference>
<dbReference type="PANTHER" id="PTHR36834">
    <property type="entry name" value="MEMBRANE PROTEIN-RELATED"/>
    <property type="match status" value="1"/>
</dbReference>
<protein>
    <submittedName>
        <fullName evidence="3">VanZ family protein</fullName>
    </submittedName>
</protein>
<comment type="caution">
    <text evidence="3">The sequence shown here is derived from an EMBL/GenBank/DDBJ whole genome shotgun (WGS) entry which is preliminary data.</text>
</comment>
<keyword evidence="1" id="KW-0812">Transmembrane</keyword>
<dbReference type="AlphaFoldDB" id="A0A9D2MB69"/>
<reference evidence="3" key="2">
    <citation type="submission" date="2021-04" db="EMBL/GenBank/DDBJ databases">
        <authorList>
            <person name="Gilroy R."/>
        </authorList>
    </citation>
    <scope>NUCLEOTIDE SEQUENCE</scope>
    <source>
        <strain evidence="3">CHK189-11263</strain>
    </source>
</reference>
<feature type="transmembrane region" description="Helical" evidence="1">
    <location>
        <begin position="14"/>
        <end position="33"/>
    </location>
</feature>
<evidence type="ECO:0000259" key="2">
    <source>
        <dbReference type="Pfam" id="PF04892"/>
    </source>
</evidence>
<evidence type="ECO:0000313" key="4">
    <source>
        <dbReference type="Proteomes" id="UP000824208"/>
    </source>
</evidence>
<reference evidence="3" key="1">
    <citation type="journal article" date="2021" name="PeerJ">
        <title>Extensive microbial diversity within the chicken gut microbiome revealed by metagenomics and culture.</title>
        <authorList>
            <person name="Gilroy R."/>
            <person name="Ravi A."/>
            <person name="Getino M."/>
            <person name="Pursley I."/>
            <person name="Horton D.L."/>
            <person name="Alikhan N.F."/>
            <person name="Baker D."/>
            <person name="Gharbi K."/>
            <person name="Hall N."/>
            <person name="Watson M."/>
            <person name="Adriaenssens E.M."/>
            <person name="Foster-Nyarko E."/>
            <person name="Jarju S."/>
            <person name="Secka A."/>
            <person name="Antonio M."/>
            <person name="Oren A."/>
            <person name="Chaudhuri R.R."/>
            <person name="La Ragione R."/>
            <person name="Hildebrand F."/>
            <person name="Pallen M.J."/>
        </authorList>
    </citation>
    <scope>NUCLEOTIDE SEQUENCE</scope>
    <source>
        <strain evidence="3">CHK189-11263</strain>
    </source>
</reference>
<dbReference type="InterPro" id="IPR006976">
    <property type="entry name" value="VanZ-like"/>
</dbReference>
<accession>A0A9D2MB69</accession>
<feature type="domain" description="VanZ-like" evidence="2">
    <location>
        <begin position="59"/>
        <end position="195"/>
    </location>
</feature>
<gene>
    <name evidence="3" type="ORF">H9714_08040</name>
</gene>
<dbReference type="Proteomes" id="UP000824208">
    <property type="component" value="Unassembled WGS sequence"/>
</dbReference>
<feature type="transmembrane region" description="Helical" evidence="1">
    <location>
        <begin position="54"/>
        <end position="76"/>
    </location>
</feature>
<dbReference type="EMBL" id="DWYC01000069">
    <property type="protein sequence ID" value="HJB57486.1"/>
    <property type="molecule type" value="Genomic_DNA"/>
</dbReference>
<organism evidence="3 4">
    <name type="scientific">Candidatus Flavonifractor intestinipullorum</name>
    <dbReference type="NCBI Taxonomy" id="2838587"/>
    <lineage>
        <taxon>Bacteria</taxon>
        <taxon>Bacillati</taxon>
        <taxon>Bacillota</taxon>
        <taxon>Clostridia</taxon>
        <taxon>Eubacteriales</taxon>
        <taxon>Oscillospiraceae</taxon>
        <taxon>Flavonifractor</taxon>
    </lineage>
</organism>
<name>A0A9D2MB69_9FIRM</name>
<dbReference type="Pfam" id="PF04892">
    <property type="entry name" value="VanZ"/>
    <property type="match status" value="1"/>
</dbReference>
<keyword evidence="1" id="KW-1133">Transmembrane helix</keyword>
<dbReference type="InterPro" id="IPR053150">
    <property type="entry name" value="Teicoplanin_resist-assoc"/>
</dbReference>
<sequence length="232" mass="25309">MDTLFWYWEIGRDYAAQMLPCAGLGALFFLALGPARRARLVRRGLRSGPWREGALVLFVMFCAGLLALTVFPANFWTAGHWREVLQGGQPLFPPVDRLIQHRTVNLVPFRGIAGAFQGGGWVWFLLLANVGIFLPVGFFPALLWRGPGWRWPLAGCCASCLIECAQFFTDRSADVDDVILNTLGALAGYGLFRLLRGLAPGFTQRFQVQVEVPDGRETGTGGPAPGAGAGQL</sequence>
<evidence type="ECO:0000256" key="1">
    <source>
        <dbReference type="SAM" id="Phobius"/>
    </source>
</evidence>
<keyword evidence="1" id="KW-0472">Membrane</keyword>
<feature type="transmembrane region" description="Helical" evidence="1">
    <location>
        <begin position="121"/>
        <end position="144"/>
    </location>
</feature>
<proteinExistence type="predicted"/>